<evidence type="ECO:0000313" key="4">
    <source>
        <dbReference type="Proteomes" id="UP000244450"/>
    </source>
</evidence>
<organism evidence="3 4">
    <name type="scientific">Chitinophaga parva</name>
    <dbReference type="NCBI Taxonomy" id="2169414"/>
    <lineage>
        <taxon>Bacteria</taxon>
        <taxon>Pseudomonadati</taxon>
        <taxon>Bacteroidota</taxon>
        <taxon>Chitinophagia</taxon>
        <taxon>Chitinophagales</taxon>
        <taxon>Chitinophagaceae</taxon>
        <taxon>Chitinophaga</taxon>
    </lineage>
</organism>
<dbReference type="Pfam" id="PF13579">
    <property type="entry name" value="Glyco_trans_4_4"/>
    <property type="match status" value="1"/>
</dbReference>
<dbReference type="AlphaFoldDB" id="A0A2T7BGP8"/>
<dbReference type="Gene3D" id="3.40.50.2000">
    <property type="entry name" value="Glycogen Phosphorylase B"/>
    <property type="match status" value="2"/>
</dbReference>
<accession>A0A2T7BGP8</accession>
<feature type="domain" description="Glycosyl transferase family 1" evidence="1">
    <location>
        <begin position="224"/>
        <end position="384"/>
    </location>
</feature>
<dbReference type="InterPro" id="IPR028098">
    <property type="entry name" value="Glyco_trans_4-like_N"/>
</dbReference>
<dbReference type="Pfam" id="PF00534">
    <property type="entry name" value="Glycos_transf_1"/>
    <property type="match status" value="1"/>
</dbReference>
<dbReference type="InterPro" id="IPR001296">
    <property type="entry name" value="Glyco_trans_1"/>
</dbReference>
<proteinExistence type="predicted"/>
<sequence length="418" mass="47530">MRIKLLLITANYAPEPVGIGKYNGEMIRWLAEQGYQCTVLTTYPYYPQWRVQEPYRRRRFWYSREQGPSTAAGGRVTVLRCPQYTPVAPSGKRRILQELTFVLAALGRMLWLMPGRKFDVVMTVAPPFHLGLLGVVYRWLRGGHCLHHVQDLQIEAARDLGMIRHAGLLNFLFRLEKYMLRHTHVVSSISEGMLQKIRDKVVHDMVVYFPNWANIRSFYPLDNRAELKKEFGFAEGDKIVLYAGAIGEKQGLEAILHAAHSFREHGGLWFLVCGSGPYRMLLEAQALAMGLSNIVFLETRPPEQFNRFLNMADVHLVIQKMSVSDLVMPSKLTTILAVGGVAVVTANPGTSLYELVHRYGIGLVVPAEDQEALNKGIYQAIYQEQRHIVTKACAYARENLAIDEIMRRYEAAALRVLE</sequence>
<protein>
    <submittedName>
        <fullName evidence="3">Colanic acid biosynthesis glycosyltransferase WcaI</fullName>
    </submittedName>
</protein>
<dbReference type="EMBL" id="QCYK01000002">
    <property type="protein sequence ID" value="PUZ25451.1"/>
    <property type="molecule type" value="Genomic_DNA"/>
</dbReference>
<dbReference type="GO" id="GO:0016757">
    <property type="term" value="F:glycosyltransferase activity"/>
    <property type="evidence" value="ECO:0007669"/>
    <property type="project" value="InterPro"/>
</dbReference>
<evidence type="ECO:0000259" key="2">
    <source>
        <dbReference type="Pfam" id="PF13579"/>
    </source>
</evidence>
<dbReference type="Proteomes" id="UP000244450">
    <property type="component" value="Unassembled WGS sequence"/>
</dbReference>
<reference evidence="3 4" key="1">
    <citation type="submission" date="2018-04" db="EMBL/GenBank/DDBJ databases">
        <title>Chitinophaga fuyangensis sp. nov., isolated from soil in a chemical factory.</title>
        <authorList>
            <person name="Chen K."/>
        </authorList>
    </citation>
    <scope>NUCLEOTIDE SEQUENCE [LARGE SCALE GENOMIC DNA]</scope>
    <source>
        <strain evidence="3 4">LY-1</strain>
    </source>
</reference>
<evidence type="ECO:0000313" key="3">
    <source>
        <dbReference type="EMBL" id="PUZ25451.1"/>
    </source>
</evidence>
<gene>
    <name evidence="3" type="ORF">DCC81_14265</name>
</gene>
<dbReference type="SUPFAM" id="SSF53756">
    <property type="entry name" value="UDP-Glycosyltransferase/glycogen phosphorylase"/>
    <property type="match status" value="1"/>
</dbReference>
<dbReference type="CDD" id="cd03794">
    <property type="entry name" value="GT4_WbuB-like"/>
    <property type="match status" value="1"/>
</dbReference>
<comment type="caution">
    <text evidence="3">The sequence shown here is derived from an EMBL/GenBank/DDBJ whole genome shotgun (WGS) entry which is preliminary data.</text>
</comment>
<dbReference type="NCBIfam" id="NF007640">
    <property type="entry name" value="PRK10307.1"/>
    <property type="match status" value="1"/>
</dbReference>
<keyword evidence="4" id="KW-1185">Reference proteome</keyword>
<dbReference type="OrthoDB" id="9811902at2"/>
<dbReference type="RefSeq" id="WP_108687290.1">
    <property type="nucleotide sequence ID" value="NZ_QCYK01000002.1"/>
</dbReference>
<dbReference type="PANTHER" id="PTHR12526:SF633">
    <property type="entry name" value="COLANIC ACID BIOSYNTHESIS GLYCOSYL TRANSFERASE WCAI-RELATED"/>
    <property type="match status" value="1"/>
</dbReference>
<dbReference type="PANTHER" id="PTHR12526">
    <property type="entry name" value="GLYCOSYLTRANSFERASE"/>
    <property type="match status" value="1"/>
</dbReference>
<evidence type="ECO:0000259" key="1">
    <source>
        <dbReference type="Pfam" id="PF00534"/>
    </source>
</evidence>
<keyword evidence="3" id="KW-0808">Transferase</keyword>
<feature type="domain" description="Glycosyltransferase subfamily 4-like N-terminal" evidence="2">
    <location>
        <begin position="18"/>
        <end position="212"/>
    </location>
</feature>
<name>A0A2T7BGP8_9BACT</name>